<keyword evidence="1" id="KW-0472">Membrane</keyword>
<dbReference type="PANTHER" id="PTHR42867">
    <property type="entry name" value="MEMBRANE PROTEIN-RELATED"/>
    <property type="match status" value="1"/>
</dbReference>
<gene>
    <name evidence="2" type="ORF">QYE77_02315</name>
</gene>
<dbReference type="InterPro" id="IPR010787">
    <property type="entry name" value="DUF1385"/>
</dbReference>
<feature type="transmembrane region" description="Helical" evidence="1">
    <location>
        <begin position="196"/>
        <end position="214"/>
    </location>
</feature>
<name>A0ABU3NJT0_9CHLR</name>
<dbReference type="EMBL" id="JAUHMF010000001">
    <property type="protein sequence ID" value="MDT8897084.1"/>
    <property type="molecule type" value="Genomic_DNA"/>
</dbReference>
<keyword evidence="1" id="KW-1133">Transmembrane helix</keyword>
<feature type="transmembrane region" description="Helical" evidence="1">
    <location>
        <begin position="130"/>
        <end position="150"/>
    </location>
</feature>
<keyword evidence="3" id="KW-1185">Reference proteome</keyword>
<evidence type="ECO:0000313" key="2">
    <source>
        <dbReference type="EMBL" id="MDT8897084.1"/>
    </source>
</evidence>
<dbReference type="Pfam" id="PF07136">
    <property type="entry name" value="DUF1385"/>
    <property type="match status" value="1"/>
</dbReference>
<protein>
    <submittedName>
        <fullName evidence="2">DUF1385 domain-containing protein</fullName>
    </submittedName>
</protein>
<sequence length="319" mass="35179">MAENLKLPSYGGQALIEGVLMRGRYAVAAAIRTPQGQIEVVSEPLKGIYLSRLTAIPFLRGLVILWDALDLGMRYLSLSANLQAEKESEKIEGATWAATIFVSLALAVGLFFLFPALVGKGLQSLLGLTGWATNLFEGLIRLFVVIGYIWGIGRIPDIQRVFGYHGAEHKTINAFEASAELTPSSVDRYPLEHPRCGTSFILTLVVLSVVLFSLLGDLPWVGVIASRILLIPILAMLAYEYIRWAADHRNHPLVAWLIRPNLWLQQLTTRPPSPDMLEVSITAFKAMLELENQLALERNPRYQVSAPPSDAAVGAHRSQ</sequence>
<comment type="caution">
    <text evidence="2">The sequence shown here is derived from an EMBL/GenBank/DDBJ whole genome shotgun (WGS) entry which is preliminary data.</text>
</comment>
<evidence type="ECO:0000256" key="1">
    <source>
        <dbReference type="SAM" id="Phobius"/>
    </source>
</evidence>
<accession>A0ABU3NJT0</accession>
<dbReference type="Proteomes" id="UP001254165">
    <property type="component" value="Unassembled WGS sequence"/>
</dbReference>
<keyword evidence="1" id="KW-0812">Transmembrane</keyword>
<organism evidence="2 3">
    <name type="scientific">Thermanaerothrix solaris</name>
    <dbReference type="NCBI Taxonomy" id="3058434"/>
    <lineage>
        <taxon>Bacteria</taxon>
        <taxon>Bacillati</taxon>
        <taxon>Chloroflexota</taxon>
        <taxon>Anaerolineae</taxon>
        <taxon>Anaerolineales</taxon>
        <taxon>Anaerolineaceae</taxon>
        <taxon>Thermanaerothrix</taxon>
    </lineage>
</organism>
<dbReference type="RefSeq" id="WP_315623734.1">
    <property type="nucleotide sequence ID" value="NZ_JAUHMF010000001.1"/>
</dbReference>
<reference evidence="2 3" key="1">
    <citation type="submission" date="2023-07" db="EMBL/GenBank/DDBJ databases">
        <title>Novel species of Thermanaerothrix with wide hydrolytic capabilities.</title>
        <authorList>
            <person name="Zayulina K.S."/>
            <person name="Podosokorskaya O.A."/>
            <person name="Elcheninov A.G."/>
        </authorList>
    </citation>
    <scope>NUCLEOTIDE SEQUENCE [LARGE SCALE GENOMIC DNA]</scope>
    <source>
        <strain evidence="2 3">4228-RoL</strain>
    </source>
</reference>
<dbReference type="PANTHER" id="PTHR42867:SF1">
    <property type="entry name" value="MEMBRANE PROTEIN-RELATED"/>
    <property type="match status" value="1"/>
</dbReference>
<evidence type="ECO:0000313" key="3">
    <source>
        <dbReference type="Proteomes" id="UP001254165"/>
    </source>
</evidence>
<feature type="transmembrane region" description="Helical" evidence="1">
    <location>
        <begin position="96"/>
        <end position="118"/>
    </location>
</feature>
<proteinExistence type="predicted"/>
<feature type="transmembrane region" description="Helical" evidence="1">
    <location>
        <begin position="220"/>
        <end position="239"/>
    </location>
</feature>